<evidence type="ECO:0000256" key="1">
    <source>
        <dbReference type="ARBA" id="ARBA00022741"/>
    </source>
</evidence>
<sequence length="388" mass="41652">MIPHVSIRAFVHSPTASAAVERALADRHLARAQGEILSGGIAAAVAHYRAHVTPDVLIVEVERDVLAELPALAEVCDTRTLVLVIGQTNDVTLYKCVMQLGVSDYLVAPVDAVGVVASLRGLYEDGRQATKGKTYAFIPSKGGAGSSVISHNVAWLMAAREEKPVMLADLDMAFGAASLALDVRTQHKLTDVMQDAAQMDTALLDRLLIARGKHLQLLAPSAALAEAELPAASLRKLVELARDGFRNTVLDLPGAWSPTVKEALLMADDVVVTAQPDLISLRNTRALLDFLVRSRPNDPAPKLVLNQVGQRKRPELAPAAFVEALQFKPTVIVRSDPAVFGKAVNTGQTIPEIAPRSAASRELAKLSRELLGTEGAQKLSRRFSFRRG</sequence>
<dbReference type="GO" id="GO:0016887">
    <property type="term" value="F:ATP hydrolysis activity"/>
    <property type="evidence" value="ECO:0007669"/>
    <property type="project" value="TreeGrafter"/>
</dbReference>
<reference evidence="4 5" key="1">
    <citation type="journal article" date="2000" name="Arch. Microbiol.">
        <title>Rhodobaca bogoriensis gen. nov. and sp. nov., an alkaliphilic purple nonsulfur bacterium from African Rift Valley soda lakes.</title>
        <authorList>
            <person name="Milford A.D."/>
            <person name="Achenbach L.A."/>
            <person name="Jung D.O."/>
            <person name="Madigan M.T."/>
        </authorList>
    </citation>
    <scope>NUCLEOTIDE SEQUENCE [LARGE SCALE GENOMIC DNA]</scope>
    <source>
        <strain evidence="4 5">2376</strain>
    </source>
</reference>
<dbReference type="GO" id="GO:0051782">
    <property type="term" value="P:negative regulation of cell division"/>
    <property type="evidence" value="ECO:0007669"/>
    <property type="project" value="TreeGrafter"/>
</dbReference>
<dbReference type="AlphaFoldDB" id="A0A7Z0I058"/>
<dbReference type="Pfam" id="PF13614">
    <property type="entry name" value="AAA_31"/>
    <property type="match status" value="1"/>
</dbReference>
<accession>A0A7Z0I058</accession>
<proteinExistence type="predicted"/>
<gene>
    <name evidence="4" type="ORF">HUK65_10880</name>
</gene>
<dbReference type="GO" id="GO:0005829">
    <property type="term" value="C:cytosol"/>
    <property type="evidence" value="ECO:0007669"/>
    <property type="project" value="TreeGrafter"/>
</dbReference>
<evidence type="ECO:0000259" key="3">
    <source>
        <dbReference type="Pfam" id="PF13614"/>
    </source>
</evidence>
<dbReference type="GO" id="GO:0005524">
    <property type="term" value="F:ATP binding"/>
    <property type="evidence" value="ECO:0007669"/>
    <property type="project" value="UniProtKB-KW"/>
</dbReference>
<protein>
    <submittedName>
        <fullName evidence="4">AAA family ATPase</fullName>
    </submittedName>
</protein>
<dbReference type="InterPro" id="IPR025669">
    <property type="entry name" value="AAA_dom"/>
</dbReference>
<evidence type="ECO:0000313" key="5">
    <source>
        <dbReference type="Proteomes" id="UP000529417"/>
    </source>
</evidence>
<dbReference type="InterPro" id="IPR050625">
    <property type="entry name" value="ParA/MinD_ATPase"/>
</dbReference>
<comment type="caution">
    <text evidence="4">The sequence shown here is derived from an EMBL/GenBank/DDBJ whole genome shotgun (WGS) entry which is preliminary data.</text>
</comment>
<dbReference type="GO" id="GO:0009898">
    <property type="term" value="C:cytoplasmic side of plasma membrane"/>
    <property type="evidence" value="ECO:0007669"/>
    <property type="project" value="TreeGrafter"/>
</dbReference>
<dbReference type="RefSeq" id="WP_179906244.1">
    <property type="nucleotide sequence ID" value="NZ_JACBXS010000020.1"/>
</dbReference>
<dbReference type="InterPro" id="IPR011006">
    <property type="entry name" value="CheY-like_superfamily"/>
</dbReference>
<dbReference type="Gene3D" id="3.40.50.2300">
    <property type="match status" value="1"/>
</dbReference>
<evidence type="ECO:0000313" key="4">
    <source>
        <dbReference type="EMBL" id="NYS25496.1"/>
    </source>
</evidence>
<organism evidence="4 5">
    <name type="scientific">Rhabdonatronobacter sediminivivens</name>
    <dbReference type="NCBI Taxonomy" id="2743469"/>
    <lineage>
        <taxon>Bacteria</taxon>
        <taxon>Pseudomonadati</taxon>
        <taxon>Pseudomonadota</taxon>
        <taxon>Alphaproteobacteria</taxon>
        <taxon>Rhodobacterales</taxon>
        <taxon>Paracoccaceae</taxon>
        <taxon>Rhabdonatronobacter</taxon>
    </lineage>
</organism>
<feature type="domain" description="AAA" evidence="3">
    <location>
        <begin position="133"/>
        <end position="290"/>
    </location>
</feature>
<dbReference type="InterPro" id="IPR027417">
    <property type="entry name" value="P-loop_NTPase"/>
</dbReference>
<evidence type="ECO:0000256" key="2">
    <source>
        <dbReference type="ARBA" id="ARBA00022840"/>
    </source>
</evidence>
<keyword evidence="5" id="KW-1185">Reference proteome</keyword>
<keyword evidence="2" id="KW-0067">ATP-binding</keyword>
<dbReference type="Proteomes" id="UP000529417">
    <property type="component" value="Unassembled WGS sequence"/>
</dbReference>
<dbReference type="SUPFAM" id="SSF52540">
    <property type="entry name" value="P-loop containing nucleoside triphosphate hydrolases"/>
    <property type="match status" value="1"/>
</dbReference>
<dbReference type="PANTHER" id="PTHR43384:SF6">
    <property type="entry name" value="SEPTUM SITE-DETERMINING PROTEIN MIND HOMOLOG, CHLOROPLASTIC"/>
    <property type="match status" value="1"/>
</dbReference>
<dbReference type="EMBL" id="JACBXS010000020">
    <property type="protein sequence ID" value="NYS25496.1"/>
    <property type="molecule type" value="Genomic_DNA"/>
</dbReference>
<dbReference type="PANTHER" id="PTHR43384">
    <property type="entry name" value="SEPTUM SITE-DETERMINING PROTEIN MIND HOMOLOG, CHLOROPLASTIC-RELATED"/>
    <property type="match status" value="1"/>
</dbReference>
<dbReference type="SUPFAM" id="SSF52172">
    <property type="entry name" value="CheY-like"/>
    <property type="match status" value="1"/>
</dbReference>
<name>A0A7Z0I058_9RHOB</name>
<dbReference type="Gene3D" id="3.40.50.300">
    <property type="entry name" value="P-loop containing nucleotide triphosphate hydrolases"/>
    <property type="match status" value="1"/>
</dbReference>
<keyword evidence="1" id="KW-0547">Nucleotide-binding</keyword>